<protein>
    <submittedName>
        <fullName evidence="2">ABC transporter substrate-binding protein</fullName>
    </submittedName>
</protein>
<accession>A0ABW8CKH8</accession>
<dbReference type="PANTHER" id="PTHR43649">
    <property type="entry name" value="ARABINOSE-BINDING PROTEIN-RELATED"/>
    <property type="match status" value="1"/>
</dbReference>
<dbReference type="Proteomes" id="UP001614394">
    <property type="component" value="Unassembled WGS sequence"/>
</dbReference>
<dbReference type="PANTHER" id="PTHR43649:SF14">
    <property type="entry name" value="BLR3389 PROTEIN"/>
    <property type="match status" value="1"/>
</dbReference>
<evidence type="ECO:0000313" key="3">
    <source>
        <dbReference type="Proteomes" id="UP001614394"/>
    </source>
</evidence>
<dbReference type="InterPro" id="IPR006059">
    <property type="entry name" value="SBP"/>
</dbReference>
<dbReference type="Pfam" id="PF01547">
    <property type="entry name" value="SBP_bac_1"/>
    <property type="match status" value="1"/>
</dbReference>
<feature type="signal peptide" evidence="1">
    <location>
        <begin position="1"/>
        <end position="20"/>
    </location>
</feature>
<dbReference type="Gene3D" id="3.40.190.10">
    <property type="entry name" value="Periplasmic binding protein-like II"/>
    <property type="match status" value="3"/>
</dbReference>
<evidence type="ECO:0000256" key="1">
    <source>
        <dbReference type="SAM" id="SignalP"/>
    </source>
</evidence>
<dbReference type="PROSITE" id="PS51257">
    <property type="entry name" value="PROKAR_LIPOPROTEIN"/>
    <property type="match status" value="1"/>
</dbReference>
<evidence type="ECO:0000313" key="2">
    <source>
        <dbReference type="EMBL" id="MFI9105900.1"/>
    </source>
</evidence>
<name>A0ABW8CKH8_9ACTN</name>
<keyword evidence="3" id="KW-1185">Reference proteome</keyword>
<dbReference type="EMBL" id="JBITYG010000015">
    <property type="protein sequence ID" value="MFI9105900.1"/>
    <property type="molecule type" value="Genomic_DNA"/>
</dbReference>
<dbReference type="InterPro" id="IPR050490">
    <property type="entry name" value="Bact_solute-bd_prot1"/>
</dbReference>
<gene>
    <name evidence="2" type="ORF">ACIGXA_35885</name>
</gene>
<dbReference type="RefSeq" id="WP_399656958.1">
    <property type="nucleotide sequence ID" value="NZ_JBITYG010000015.1"/>
</dbReference>
<dbReference type="CDD" id="cd13585">
    <property type="entry name" value="PBP2_TMBP_like"/>
    <property type="match status" value="1"/>
</dbReference>
<proteinExistence type="predicted"/>
<dbReference type="SUPFAM" id="SSF53850">
    <property type="entry name" value="Periplasmic binding protein-like II"/>
    <property type="match status" value="1"/>
</dbReference>
<keyword evidence="1" id="KW-0732">Signal</keyword>
<sequence length="446" mass="47296">MNRSLLTAATAAVLALGLTACGGSGTGTGGSSKADPAAVREALDKPADITFWTWVPNIDKTVALFEKKYPKIHVKVVNAGQSEAQYTKLQAALKAGKGAPDVAQIEYFALPQFAITKQLVDLADYGVTGLKDKFAASAWSQVNVAGGMYGIPQDTGPMAMFYRKDVLAGLGATPPKTWDEFNALAKKIHAADPDNYITYTDPGDAGTGNSMIWQSGGFPYKVTGTTGVAADLKGDPGAQKWAGTYGSLLKDKLIDTTPSWNDAWWKSMAAGKYAIWMTGAWAPAVMEQNMPQSKGQWDVAPMPQTTAGTPASAENGGSSVAVTTQSANKAASVAFAQWLDSDPEAVTSLNKDVGLFPATKVLLDDPSFRSATVPYFPGSKPNEVFAQMSQAVRPGWQYLPFQVYANSVYKDSVGQALKPGGDLPAALSAWQDRITTFGKEQGFTMK</sequence>
<feature type="chain" id="PRO_5045105634" evidence="1">
    <location>
        <begin position="21"/>
        <end position="446"/>
    </location>
</feature>
<organism evidence="2 3">
    <name type="scientific">Streptomyces fildesensis</name>
    <dbReference type="NCBI Taxonomy" id="375757"/>
    <lineage>
        <taxon>Bacteria</taxon>
        <taxon>Bacillati</taxon>
        <taxon>Actinomycetota</taxon>
        <taxon>Actinomycetes</taxon>
        <taxon>Kitasatosporales</taxon>
        <taxon>Streptomycetaceae</taxon>
        <taxon>Streptomyces</taxon>
    </lineage>
</organism>
<reference evidence="2 3" key="1">
    <citation type="submission" date="2024-10" db="EMBL/GenBank/DDBJ databases">
        <title>The Natural Products Discovery Center: Release of the First 8490 Sequenced Strains for Exploring Actinobacteria Biosynthetic Diversity.</title>
        <authorList>
            <person name="Kalkreuter E."/>
            <person name="Kautsar S.A."/>
            <person name="Yang D."/>
            <person name="Bader C.D."/>
            <person name="Teijaro C.N."/>
            <person name="Fluegel L."/>
            <person name="Davis C.M."/>
            <person name="Simpson J.R."/>
            <person name="Lauterbach L."/>
            <person name="Steele A.D."/>
            <person name="Gui C."/>
            <person name="Meng S."/>
            <person name="Li G."/>
            <person name="Viehrig K."/>
            <person name="Ye F."/>
            <person name="Su P."/>
            <person name="Kiefer A.F."/>
            <person name="Nichols A."/>
            <person name="Cepeda A.J."/>
            <person name="Yan W."/>
            <person name="Fan B."/>
            <person name="Jiang Y."/>
            <person name="Adhikari A."/>
            <person name="Zheng C.-J."/>
            <person name="Schuster L."/>
            <person name="Cowan T.M."/>
            <person name="Smanski M.J."/>
            <person name="Chevrette M.G."/>
            <person name="De Carvalho L.P.S."/>
            <person name="Shen B."/>
        </authorList>
    </citation>
    <scope>NUCLEOTIDE SEQUENCE [LARGE SCALE GENOMIC DNA]</scope>
    <source>
        <strain evidence="2 3">NPDC053399</strain>
    </source>
</reference>
<comment type="caution">
    <text evidence="2">The sequence shown here is derived from an EMBL/GenBank/DDBJ whole genome shotgun (WGS) entry which is preliminary data.</text>
</comment>